<name>A0ACB8TY05_9APHY</name>
<protein>
    <submittedName>
        <fullName evidence="1">Uncharacterized protein</fullName>
    </submittedName>
</protein>
<feature type="non-terminal residue" evidence="1">
    <location>
        <position position="147"/>
    </location>
</feature>
<organism evidence="1 2">
    <name type="scientific">Irpex rosettiformis</name>
    <dbReference type="NCBI Taxonomy" id="378272"/>
    <lineage>
        <taxon>Eukaryota</taxon>
        <taxon>Fungi</taxon>
        <taxon>Dikarya</taxon>
        <taxon>Basidiomycota</taxon>
        <taxon>Agaricomycotina</taxon>
        <taxon>Agaricomycetes</taxon>
        <taxon>Polyporales</taxon>
        <taxon>Irpicaceae</taxon>
        <taxon>Irpex</taxon>
    </lineage>
</organism>
<accession>A0ACB8TY05</accession>
<comment type="caution">
    <text evidence="1">The sequence shown here is derived from an EMBL/GenBank/DDBJ whole genome shotgun (WGS) entry which is preliminary data.</text>
</comment>
<keyword evidence="2" id="KW-1185">Reference proteome</keyword>
<reference evidence="1" key="1">
    <citation type="journal article" date="2021" name="Environ. Microbiol.">
        <title>Gene family expansions and transcriptome signatures uncover fungal adaptations to wood decay.</title>
        <authorList>
            <person name="Hage H."/>
            <person name="Miyauchi S."/>
            <person name="Viragh M."/>
            <person name="Drula E."/>
            <person name="Min B."/>
            <person name="Chaduli D."/>
            <person name="Navarro D."/>
            <person name="Favel A."/>
            <person name="Norest M."/>
            <person name="Lesage-Meessen L."/>
            <person name="Balint B."/>
            <person name="Merenyi Z."/>
            <person name="de Eugenio L."/>
            <person name="Morin E."/>
            <person name="Martinez A.T."/>
            <person name="Baldrian P."/>
            <person name="Stursova M."/>
            <person name="Martinez M.J."/>
            <person name="Novotny C."/>
            <person name="Magnuson J.K."/>
            <person name="Spatafora J.W."/>
            <person name="Maurice S."/>
            <person name="Pangilinan J."/>
            <person name="Andreopoulos W."/>
            <person name="LaButti K."/>
            <person name="Hundley H."/>
            <person name="Na H."/>
            <person name="Kuo A."/>
            <person name="Barry K."/>
            <person name="Lipzen A."/>
            <person name="Henrissat B."/>
            <person name="Riley R."/>
            <person name="Ahrendt S."/>
            <person name="Nagy L.G."/>
            <person name="Grigoriev I.V."/>
            <person name="Martin F."/>
            <person name="Rosso M.N."/>
        </authorList>
    </citation>
    <scope>NUCLEOTIDE SEQUENCE</scope>
    <source>
        <strain evidence="1">CBS 384.51</strain>
    </source>
</reference>
<sequence length="147" mass="16666">SSSMSLFISPEAIVGWALAVGGTLLRVWCYKTLAKAFTFELSVKDGHKLVRSGPYAFVRHPSYTGYYALMIGAAMCTYGRGSWWAQVGFHVGAWRFLAAAHLVWESVLLASFWGRCTLEDKVLHEHFKEEWESWEKEVPYRMVPGVV</sequence>
<dbReference type="Proteomes" id="UP001055072">
    <property type="component" value="Unassembled WGS sequence"/>
</dbReference>
<dbReference type="EMBL" id="MU274920">
    <property type="protein sequence ID" value="KAI0086890.1"/>
    <property type="molecule type" value="Genomic_DNA"/>
</dbReference>
<feature type="non-terminal residue" evidence="1">
    <location>
        <position position="1"/>
    </location>
</feature>
<gene>
    <name evidence="1" type="ORF">BDY19DRAFT_865891</name>
</gene>
<proteinExistence type="predicted"/>
<evidence type="ECO:0000313" key="1">
    <source>
        <dbReference type="EMBL" id="KAI0086890.1"/>
    </source>
</evidence>
<evidence type="ECO:0000313" key="2">
    <source>
        <dbReference type="Proteomes" id="UP001055072"/>
    </source>
</evidence>